<dbReference type="STRING" id="546271.Selsp_0180"/>
<organism evidence="10 11">
    <name type="scientific">Selenomonas sputigena (strain ATCC 35185 / DSM 20758 / CCUG 44933 / VPI D19B-28)</name>
    <dbReference type="NCBI Taxonomy" id="546271"/>
    <lineage>
        <taxon>Bacteria</taxon>
        <taxon>Bacillati</taxon>
        <taxon>Bacillota</taxon>
        <taxon>Negativicutes</taxon>
        <taxon>Selenomonadales</taxon>
        <taxon>Selenomonadaceae</taxon>
        <taxon>Selenomonas</taxon>
    </lineage>
</organism>
<keyword evidence="3 10" id="KW-0328">Glycosyltransferase</keyword>
<evidence type="ECO:0000256" key="4">
    <source>
        <dbReference type="ARBA" id="ARBA00022679"/>
    </source>
</evidence>
<dbReference type="Proteomes" id="UP000003505">
    <property type="component" value="Unassembled WGS sequence"/>
</dbReference>
<name>C9LVT7_SELS3</name>
<dbReference type="Pfam" id="PF07238">
    <property type="entry name" value="PilZ"/>
    <property type="match status" value="1"/>
</dbReference>
<reference evidence="10 11" key="1">
    <citation type="submission" date="2009-09" db="EMBL/GenBank/DDBJ databases">
        <authorList>
            <person name="Weinstock G."/>
            <person name="Sodergren E."/>
            <person name="Clifton S."/>
            <person name="Fulton L."/>
            <person name="Fulton B."/>
            <person name="Courtney L."/>
            <person name="Fronick C."/>
            <person name="Harrison M."/>
            <person name="Strong C."/>
            <person name="Farmer C."/>
            <person name="Delahaunty K."/>
            <person name="Markovic C."/>
            <person name="Hall O."/>
            <person name="Minx P."/>
            <person name="Tomlinson C."/>
            <person name="Mitreva M."/>
            <person name="Nelson J."/>
            <person name="Hou S."/>
            <person name="Wollam A."/>
            <person name="Pepin K.H."/>
            <person name="Johnson M."/>
            <person name="Bhonagiri V."/>
            <person name="Nash W.E."/>
            <person name="Warren W."/>
            <person name="Chinwalla A."/>
            <person name="Mardis E.R."/>
            <person name="Wilson R.K."/>
        </authorList>
    </citation>
    <scope>NUCLEOTIDE SEQUENCE [LARGE SCALE GENOMIC DNA]</scope>
    <source>
        <strain evidence="10">ATCC 35185</strain>
        <strain evidence="11">ATCC 35185 / DSM 20758 / VPI D19B-28</strain>
    </source>
</reference>
<evidence type="ECO:0000313" key="11">
    <source>
        <dbReference type="Proteomes" id="UP000003505"/>
    </source>
</evidence>
<feature type="region of interest" description="Disordered" evidence="6">
    <location>
        <begin position="49"/>
        <end position="70"/>
    </location>
</feature>
<evidence type="ECO:0000313" key="10">
    <source>
        <dbReference type="EMBL" id="EEX77021.1"/>
    </source>
</evidence>
<dbReference type="AlphaFoldDB" id="C9LVT7"/>
<proteinExistence type="predicted"/>
<dbReference type="GO" id="GO:0035438">
    <property type="term" value="F:cyclic-di-GMP binding"/>
    <property type="evidence" value="ECO:0007669"/>
    <property type="project" value="InterPro"/>
</dbReference>
<evidence type="ECO:0000256" key="3">
    <source>
        <dbReference type="ARBA" id="ARBA00022676"/>
    </source>
</evidence>
<dbReference type="HOGENOM" id="CLU_029695_4_2_9"/>
<feature type="transmembrane region" description="Helical" evidence="7">
    <location>
        <begin position="188"/>
        <end position="209"/>
    </location>
</feature>
<keyword evidence="5 7" id="KW-0472">Membrane</keyword>
<dbReference type="InterPro" id="IPR029044">
    <property type="entry name" value="Nucleotide-diphossugar_trans"/>
</dbReference>
<feature type="transmembrane region" description="Helical" evidence="7">
    <location>
        <begin position="520"/>
        <end position="542"/>
    </location>
</feature>
<sequence>MANEGYASADGAGKDMDAAERGARVNRATGAAQEDEVLYTVKEDRRLLSHVPDATGHRSNRSRRGASAAMESDDYVLYEQDAKNGQRYLVDYPVKIEGAAGTLAARAVDISTTGILVRLEKDACGADLSGEVKLTFEIEPGTMPEGYEMKVKKLPATVVRSFGQEEKLYGIEFKKSLAQYAAARRQGYMFTLAIFFLAVITLIIVLMRAESVIYFKFNRWLYLYSIIAATFLLTRYLFAMFYRPVPIDPDYTPGVTIIIPCFDEEEWIQRTIHSCINQDYPVDKLEVIVVDDCSNDRSAERVQEMIAELKAADTSDNAYSVADRIRFLQQPQNLGKRDAMARGAREAKHELLVFVDSDSFLDPFAIRNIVQPFRDEEMGGVSGRTDVANTYTNALTKMQAVRYSIAFRVMKAAEGYFDAATCLSGPLSCYRKDLVLKYMDAWLNQRFLGQKATFGDDRSMTNFILRHNRTTYQDSAVCMTIVPRSYSVFLRQQMRWKRSWLRESLIASRFMWKKEPFMSLGFYMGVLVPIAAPVVVIYNLLYVPIMHRVFPVSFVVGMLMMALLMSMAQLLIRRSTTWIYAMWFCIYYEAVLLWQMPVAWVTFWKTTWGTRMTLADIAALNKKKNKEKDGRVILDKAAERAA</sequence>
<dbReference type="PANTHER" id="PTHR22913">
    <property type="entry name" value="HYALURONAN SYNTHASE"/>
    <property type="match status" value="1"/>
</dbReference>
<gene>
    <name evidence="9" type="ordered locus">Selsp_0180</name>
    <name evidence="10" type="ORF">SELSPUOL_01582</name>
</gene>
<evidence type="ECO:0000313" key="12">
    <source>
        <dbReference type="Proteomes" id="UP000011124"/>
    </source>
</evidence>
<protein>
    <submittedName>
        <fullName evidence="10">Glycosyltransferase, group 2 family protein</fullName>
        <ecNumber evidence="10">2.4.-.-</ecNumber>
    </submittedName>
    <submittedName>
        <fullName evidence="9">Hyaluronan synthase</fullName>
        <ecNumber evidence="9">2.4.1.212</ecNumber>
    </submittedName>
</protein>
<keyword evidence="4 10" id="KW-0808">Transferase</keyword>
<keyword evidence="2" id="KW-1003">Cell membrane</keyword>
<dbReference type="GO" id="GO:0085029">
    <property type="term" value="P:extracellular matrix assembly"/>
    <property type="evidence" value="ECO:0007669"/>
    <property type="project" value="TreeGrafter"/>
</dbReference>
<dbReference type="OrthoDB" id="9766971at2"/>
<feature type="transmembrane region" description="Helical" evidence="7">
    <location>
        <begin position="221"/>
        <end position="242"/>
    </location>
</feature>
<accession>C9LVT7</accession>
<dbReference type="GO" id="GO:0050501">
    <property type="term" value="F:hyaluronan synthase activity"/>
    <property type="evidence" value="ECO:0007669"/>
    <property type="project" value="UniProtKB-EC"/>
</dbReference>
<dbReference type="EMBL" id="CP002637">
    <property type="protein sequence ID" value="AEB99157.1"/>
    <property type="molecule type" value="Genomic_DNA"/>
</dbReference>
<keyword evidence="7" id="KW-1133">Transmembrane helix</keyword>
<dbReference type="PANTHER" id="PTHR22913:SF12">
    <property type="entry name" value="MANNURONAN SYNTHASE"/>
    <property type="match status" value="1"/>
</dbReference>
<evidence type="ECO:0000256" key="6">
    <source>
        <dbReference type="SAM" id="MobiDB-lite"/>
    </source>
</evidence>
<evidence type="ECO:0000256" key="5">
    <source>
        <dbReference type="ARBA" id="ARBA00023136"/>
    </source>
</evidence>
<feature type="region of interest" description="Disordered" evidence="6">
    <location>
        <begin position="1"/>
        <end position="29"/>
    </location>
</feature>
<dbReference type="EC" id="2.4.-.-" evidence="10"/>
<keyword evidence="12" id="KW-1185">Reference proteome</keyword>
<evidence type="ECO:0000259" key="8">
    <source>
        <dbReference type="Pfam" id="PF07238"/>
    </source>
</evidence>
<evidence type="ECO:0000313" key="9">
    <source>
        <dbReference type="EMBL" id="AEB99157.1"/>
    </source>
</evidence>
<dbReference type="Proteomes" id="UP000011124">
    <property type="component" value="Chromosome"/>
</dbReference>
<dbReference type="SUPFAM" id="SSF53448">
    <property type="entry name" value="Nucleotide-diphospho-sugar transferases"/>
    <property type="match status" value="1"/>
</dbReference>
<dbReference type="CDD" id="cd06423">
    <property type="entry name" value="CESA_like"/>
    <property type="match status" value="1"/>
</dbReference>
<dbReference type="Gene3D" id="3.90.550.10">
    <property type="entry name" value="Spore Coat Polysaccharide Biosynthesis Protein SpsA, Chain A"/>
    <property type="match status" value="1"/>
</dbReference>
<dbReference type="InterPro" id="IPR009875">
    <property type="entry name" value="PilZ_domain"/>
</dbReference>
<dbReference type="EC" id="2.4.1.212" evidence="9"/>
<dbReference type="KEGG" id="ssg:Selsp_0180"/>
<comment type="subcellular location">
    <subcellularLocation>
        <location evidence="1">Cell membrane</location>
    </subcellularLocation>
</comment>
<evidence type="ECO:0000256" key="1">
    <source>
        <dbReference type="ARBA" id="ARBA00004236"/>
    </source>
</evidence>
<dbReference type="EMBL" id="ACKP02000031">
    <property type="protein sequence ID" value="EEX77021.1"/>
    <property type="molecule type" value="Genomic_DNA"/>
</dbReference>
<feature type="transmembrane region" description="Helical" evidence="7">
    <location>
        <begin position="578"/>
        <end position="603"/>
    </location>
</feature>
<dbReference type="GO" id="GO:0005886">
    <property type="term" value="C:plasma membrane"/>
    <property type="evidence" value="ECO:0007669"/>
    <property type="project" value="UniProtKB-SubCell"/>
</dbReference>
<dbReference type="RefSeq" id="WP_006192880.1">
    <property type="nucleotide sequence ID" value="NC_015437.1"/>
</dbReference>
<evidence type="ECO:0000256" key="2">
    <source>
        <dbReference type="ARBA" id="ARBA00022475"/>
    </source>
</evidence>
<dbReference type="GO" id="GO:0030213">
    <property type="term" value="P:hyaluronan biosynthetic process"/>
    <property type="evidence" value="ECO:0007669"/>
    <property type="project" value="TreeGrafter"/>
</dbReference>
<dbReference type="eggNOG" id="COG1215">
    <property type="taxonomic scope" value="Bacteria"/>
</dbReference>
<dbReference type="Pfam" id="PF13641">
    <property type="entry name" value="Glyco_tranf_2_3"/>
    <property type="match status" value="1"/>
</dbReference>
<keyword evidence="7" id="KW-0812">Transmembrane</keyword>
<feature type="domain" description="PilZ" evidence="8">
    <location>
        <begin position="86"/>
        <end position="175"/>
    </location>
</feature>
<feature type="transmembrane region" description="Helical" evidence="7">
    <location>
        <begin position="549"/>
        <end position="572"/>
    </location>
</feature>
<feature type="compositionally biased region" description="Basic and acidic residues" evidence="6">
    <location>
        <begin position="12"/>
        <end position="23"/>
    </location>
</feature>
<reference evidence="9 12" key="2">
    <citation type="submission" date="2011-04" db="EMBL/GenBank/DDBJ databases">
        <title>The complete genome of Selenomonas sputigena DSM 20758.</title>
        <authorList>
            <consortium name="US DOE Joint Genome Institute (JGI-PGF)"/>
            <person name="Lucas S."/>
            <person name="Copeland A."/>
            <person name="Lapidus A."/>
            <person name="Bruce D."/>
            <person name="Goodwin L."/>
            <person name="Pitluck S."/>
            <person name="Peters L."/>
            <person name="Kyrpides N."/>
            <person name="Mavromatis K."/>
            <person name="Ivanova N."/>
            <person name="Ovchinnikova G."/>
            <person name="Teshima H."/>
            <person name="Detter J.C."/>
            <person name="Tapia R."/>
            <person name="Han C."/>
            <person name="Land M."/>
            <person name="Hauser L."/>
            <person name="Markowitz V."/>
            <person name="Cheng J.-F."/>
            <person name="Hugenholtz P."/>
            <person name="Woyke T."/>
            <person name="Wu D."/>
            <person name="Gronow S."/>
            <person name="Wellnitz S."/>
            <person name="Schneider S."/>
            <person name="Klenk H.-P."/>
            <person name="Eisen J.A."/>
        </authorList>
    </citation>
    <scope>NUCLEOTIDE SEQUENCE [LARGE SCALE GENOMIC DNA]</scope>
    <source>
        <strain evidence="9">ATCC 35185</strain>
        <strain evidence="12">ATCC 35185 / DSM 20758 / VPI D19B-28</strain>
    </source>
</reference>
<evidence type="ECO:0000256" key="7">
    <source>
        <dbReference type="SAM" id="Phobius"/>
    </source>
</evidence>